<dbReference type="InterPro" id="IPR016171">
    <property type="entry name" value="Vanillyl_alc_oxidase_C-sub2"/>
</dbReference>
<proteinExistence type="predicted"/>
<dbReference type="Proteomes" id="UP001254608">
    <property type="component" value="Unassembled WGS sequence"/>
</dbReference>
<dbReference type="EMBL" id="JAVRIC010000003">
    <property type="protein sequence ID" value="MDT0496432.1"/>
    <property type="molecule type" value="Genomic_DNA"/>
</dbReference>
<dbReference type="SUPFAM" id="SSF56176">
    <property type="entry name" value="FAD-binding/transporter-associated domain-like"/>
    <property type="match status" value="1"/>
</dbReference>
<dbReference type="Gene3D" id="3.30.43.10">
    <property type="entry name" value="Uridine Diphospho-n-acetylenolpyruvylglucosamine Reductase, domain 2"/>
    <property type="match status" value="1"/>
</dbReference>
<evidence type="ECO:0000313" key="5">
    <source>
        <dbReference type="Proteomes" id="UP001254608"/>
    </source>
</evidence>
<feature type="domain" description="FAD-binding PCMH-type" evidence="3">
    <location>
        <begin position="24"/>
        <end position="192"/>
    </location>
</feature>
<dbReference type="InterPro" id="IPR010031">
    <property type="entry name" value="FAD_lactone_oxidase-like"/>
</dbReference>
<evidence type="ECO:0000313" key="4">
    <source>
        <dbReference type="EMBL" id="MDT0496432.1"/>
    </source>
</evidence>
<keyword evidence="1" id="KW-0274">FAD</keyword>
<dbReference type="InterPro" id="IPR007173">
    <property type="entry name" value="ALO_C"/>
</dbReference>
<dbReference type="Gene3D" id="1.10.45.10">
    <property type="entry name" value="Vanillyl-alcohol Oxidase, Chain A, domain 4"/>
    <property type="match status" value="1"/>
</dbReference>
<protein>
    <submittedName>
        <fullName evidence="4">D-arabinono-1,4-lactone oxidase</fullName>
    </submittedName>
</protein>
<dbReference type="InterPro" id="IPR016166">
    <property type="entry name" value="FAD-bd_PCMH"/>
</dbReference>
<dbReference type="InterPro" id="IPR006094">
    <property type="entry name" value="Oxid_FAD_bind_N"/>
</dbReference>
<sequence>MDSKDSAALISESRARWRNWSGRVRFTPKRQARPQSLEQLQSVVRQTAEAGRRLRVCGSGHSFVPLVETSDTLLDLSGLSGVEAVDGTRATVWAGTSLKPLGGLLRAQGLGMQNLGDINRQALAGAVSTGTHGTGLGLGSISTQVVGMTLVLADGSSLHCSATENPEVFAAARVSLGALGVIAKLQLQLQPAYRLRLQKLAMDLDECLDQAPTLARDHRHFEFYWFPHTRKTGVKLMQLSEEPKSRTALTTASEIVIENGALGLISKLARANPDWCAPLSRLMAWSMKGDAGSMVADAHRAFSTVRWVRFNEMEYELPAENGACALRELAEFVERRSIRVHFPVEYRYVRGDDIWLSPFHGRDSVAISVHQYQGMDYGAYFDGAEAIFRNHGGRPHWGKMHALRAPQLAALYPRWDDFHALRRRLDPAGVFMNPYLQSLFEDA</sequence>
<evidence type="ECO:0000256" key="2">
    <source>
        <dbReference type="ARBA" id="ARBA00023002"/>
    </source>
</evidence>
<keyword evidence="5" id="KW-1185">Reference proteome</keyword>
<dbReference type="Pfam" id="PF04030">
    <property type="entry name" value="ALO"/>
    <property type="match status" value="1"/>
</dbReference>
<reference evidence="4 5" key="1">
    <citation type="submission" date="2023-09" db="EMBL/GenBank/DDBJ databases">
        <authorList>
            <person name="Rey-Velasco X."/>
        </authorList>
    </citation>
    <scope>NUCLEOTIDE SEQUENCE [LARGE SCALE GENOMIC DNA]</scope>
    <source>
        <strain evidence="4 5">W345</strain>
    </source>
</reference>
<accession>A0ABU2WEZ0</accession>
<dbReference type="Gene3D" id="3.30.465.10">
    <property type="match status" value="1"/>
</dbReference>
<dbReference type="PROSITE" id="PS51387">
    <property type="entry name" value="FAD_PCMH"/>
    <property type="match status" value="1"/>
</dbReference>
<evidence type="ECO:0000256" key="1">
    <source>
        <dbReference type="ARBA" id="ARBA00022827"/>
    </source>
</evidence>
<keyword evidence="2" id="KW-0560">Oxidoreductase</keyword>
<dbReference type="InterPro" id="IPR016169">
    <property type="entry name" value="FAD-bd_PCMH_sub2"/>
</dbReference>
<name>A0ABU2WEZ0_9GAMM</name>
<dbReference type="PIRSF" id="PIRSF000136">
    <property type="entry name" value="LGO_GLO"/>
    <property type="match status" value="1"/>
</dbReference>
<dbReference type="InterPro" id="IPR016167">
    <property type="entry name" value="FAD-bd_PCMH_sub1"/>
</dbReference>
<dbReference type="Gene3D" id="3.30.70.2520">
    <property type="match status" value="1"/>
</dbReference>
<dbReference type="NCBIfam" id="TIGR01679">
    <property type="entry name" value="bact_FAD_ox"/>
    <property type="match status" value="1"/>
</dbReference>
<evidence type="ECO:0000259" key="3">
    <source>
        <dbReference type="PROSITE" id="PS51387"/>
    </source>
</evidence>
<comment type="caution">
    <text evidence="4">The sequence shown here is derived from an EMBL/GenBank/DDBJ whole genome shotgun (WGS) entry which is preliminary data.</text>
</comment>
<dbReference type="InterPro" id="IPR036318">
    <property type="entry name" value="FAD-bd_PCMH-like_sf"/>
</dbReference>
<gene>
    <name evidence="4" type="ORF">RM530_03505</name>
</gene>
<dbReference type="RefSeq" id="WP_311363822.1">
    <property type="nucleotide sequence ID" value="NZ_JAVRIC010000003.1"/>
</dbReference>
<dbReference type="PANTHER" id="PTHR43762">
    <property type="entry name" value="L-GULONOLACTONE OXIDASE"/>
    <property type="match status" value="1"/>
</dbReference>
<organism evidence="4 5">
    <name type="scientific">Banduia mediterranea</name>
    <dbReference type="NCBI Taxonomy" id="3075609"/>
    <lineage>
        <taxon>Bacteria</taxon>
        <taxon>Pseudomonadati</taxon>
        <taxon>Pseudomonadota</taxon>
        <taxon>Gammaproteobacteria</taxon>
        <taxon>Nevskiales</taxon>
        <taxon>Algiphilaceae</taxon>
        <taxon>Banduia</taxon>
    </lineage>
</organism>
<dbReference type="PANTHER" id="PTHR43762:SF1">
    <property type="entry name" value="D-ARABINONO-1,4-LACTONE OXIDASE"/>
    <property type="match status" value="1"/>
</dbReference>
<keyword evidence="1" id="KW-0285">Flavoprotein</keyword>
<dbReference type="Pfam" id="PF01565">
    <property type="entry name" value="FAD_binding_4"/>
    <property type="match status" value="1"/>
</dbReference>